<dbReference type="Proteomes" id="UP000004074">
    <property type="component" value="Unassembled WGS sequence"/>
</dbReference>
<evidence type="ECO:0000313" key="2">
    <source>
        <dbReference type="Proteomes" id="UP000004074"/>
    </source>
</evidence>
<comment type="caution">
    <text evidence="1">The sequence shown here is derived from an EMBL/GenBank/DDBJ whole genome shotgun (WGS) entry which is preliminary data.</text>
</comment>
<dbReference type="AlphaFoldDB" id="I9QEY5"/>
<name>I9QEY5_HELPX</name>
<dbReference type="PATRIC" id="fig|992029.3.peg.1088"/>
<accession>I9QEY5</accession>
<reference evidence="1 2" key="1">
    <citation type="journal article" date="2013" name="Pathog. Dis.">
        <title>Genome sequences of 65 Helicobacter pylori strains isolated from asymptomatic individuals and patients with gastric cancer, peptic ulcer disease, or gastritis.</title>
        <authorList>
            <person name="Blanchard T.G."/>
            <person name="Czinn S.J."/>
            <person name="Correa P."/>
            <person name="Nakazawa T."/>
            <person name="Keelan M."/>
            <person name="Morningstar L."/>
            <person name="Santana-Cruz I."/>
            <person name="Maroo A."/>
            <person name="McCracken C."/>
            <person name="Shefchek K."/>
            <person name="Daugherty S."/>
            <person name="Song Y."/>
            <person name="Fraser C.M."/>
            <person name="Fricke W.F."/>
        </authorList>
    </citation>
    <scope>NUCLEOTIDE SEQUENCE [LARGE SCALE GENOMIC DNA]</scope>
    <source>
        <strain evidence="1 2">NQ4076</strain>
    </source>
</reference>
<protein>
    <submittedName>
        <fullName evidence="1">Uncharacterized protein</fullName>
    </submittedName>
</protein>
<proteinExistence type="predicted"/>
<sequence>MANSFLEFTPIIALMGRLFCNNLFKFKKRSQKPLKSEITLQDELFCGFH</sequence>
<organism evidence="1 2">
    <name type="scientific">Helicobacter pylori NQ4076</name>
    <dbReference type="NCBI Taxonomy" id="992029"/>
    <lineage>
        <taxon>Bacteria</taxon>
        <taxon>Pseudomonadati</taxon>
        <taxon>Campylobacterota</taxon>
        <taxon>Epsilonproteobacteria</taxon>
        <taxon>Campylobacterales</taxon>
        <taxon>Helicobacteraceae</taxon>
        <taxon>Helicobacter</taxon>
    </lineage>
</organism>
<evidence type="ECO:0000313" key="1">
    <source>
        <dbReference type="EMBL" id="EJB33131.1"/>
    </source>
</evidence>
<gene>
    <name evidence="1" type="ORF">HPNQ4076_1120</name>
</gene>
<dbReference type="EMBL" id="AKNX01000003">
    <property type="protein sequence ID" value="EJB33131.1"/>
    <property type="molecule type" value="Genomic_DNA"/>
</dbReference>